<evidence type="ECO:0000313" key="2">
    <source>
        <dbReference type="EMBL" id="CAH0557359.1"/>
    </source>
</evidence>
<name>A0A9P0B7J4_BRAAE</name>
<keyword evidence="3" id="KW-1185">Reference proteome</keyword>
<evidence type="ECO:0000256" key="1">
    <source>
        <dbReference type="SAM" id="SignalP"/>
    </source>
</evidence>
<sequence>MKSILILFALFVQCLCENNVTTTLKLWDKTLPTKSTLRNNMKPDSVTAKETVSLPPDQGGNYGDLIYRSRQNGDSLLVRDVVLIPSLDANEQDFQWYTSLPNARSISSVRMLNIGRQRAYTLRIDVAGQDAQVVFRVPSYADPRVLIEVYGY</sequence>
<gene>
    <name evidence="2" type="ORF">MELIAE_LOCUS8102</name>
</gene>
<dbReference type="OrthoDB" id="6817029at2759"/>
<keyword evidence="1" id="KW-0732">Signal</keyword>
<evidence type="ECO:0000313" key="3">
    <source>
        <dbReference type="Proteomes" id="UP001154078"/>
    </source>
</evidence>
<organism evidence="2 3">
    <name type="scientific">Brassicogethes aeneus</name>
    <name type="common">Rape pollen beetle</name>
    <name type="synonym">Meligethes aeneus</name>
    <dbReference type="NCBI Taxonomy" id="1431903"/>
    <lineage>
        <taxon>Eukaryota</taxon>
        <taxon>Metazoa</taxon>
        <taxon>Ecdysozoa</taxon>
        <taxon>Arthropoda</taxon>
        <taxon>Hexapoda</taxon>
        <taxon>Insecta</taxon>
        <taxon>Pterygota</taxon>
        <taxon>Neoptera</taxon>
        <taxon>Endopterygota</taxon>
        <taxon>Coleoptera</taxon>
        <taxon>Polyphaga</taxon>
        <taxon>Cucujiformia</taxon>
        <taxon>Nitidulidae</taxon>
        <taxon>Meligethinae</taxon>
        <taxon>Brassicogethes</taxon>
    </lineage>
</organism>
<dbReference type="EMBL" id="OV121136">
    <property type="protein sequence ID" value="CAH0557359.1"/>
    <property type="molecule type" value="Genomic_DNA"/>
</dbReference>
<dbReference type="Proteomes" id="UP001154078">
    <property type="component" value="Chromosome 5"/>
</dbReference>
<dbReference type="AlphaFoldDB" id="A0A9P0B7J4"/>
<feature type="chain" id="PRO_5040211538" evidence="1">
    <location>
        <begin position="17"/>
        <end position="152"/>
    </location>
</feature>
<reference evidence="2" key="1">
    <citation type="submission" date="2021-12" db="EMBL/GenBank/DDBJ databases">
        <authorList>
            <person name="King R."/>
        </authorList>
    </citation>
    <scope>NUCLEOTIDE SEQUENCE</scope>
</reference>
<feature type="signal peptide" evidence="1">
    <location>
        <begin position="1"/>
        <end position="16"/>
    </location>
</feature>
<proteinExistence type="predicted"/>
<accession>A0A9P0B7J4</accession>
<protein>
    <submittedName>
        <fullName evidence="2">Uncharacterized protein</fullName>
    </submittedName>
</protein>